<dbReference type="AlphaFoldDB" id="K3VIC9"/>
<keyword evidence="2" id="KW-1185">Reference proteome</keyword>
<evidence type="ECO:0000313" key="2">
    <source>
        <dbReference type="Proteomes" id="UP000007978"/>
    </source>
</evidence>
<proteinExistence type="predicted"/>
<sequence>MGEDRLATIRADNLHNNSGGQVLPQEWYTQLQTVRQDAKKLANSKQKEKQFTKKLADAIAKSGSKAISDNMPLTGQMEVSKLWVPVFDKQIFGGARLADSKAQELELQGAFDILELQRPEVDNGMARERGDYEVLLQRGKLLKRCQSLIHYAKQAHLPRIVVAATLAYARVSLLGIWFGQKWEKREVSNVRLKDFVIFDALINATRQLLKEALDQCLQVEDATELLRRTNAMLQLLETQRDDVTPSQLASITLAMVRDGIVLETLSGQCLRMETPFCLRKGYDVQIVERILKVKTTGPLQTLNLTR</sequence>
<dbReference type="Proteomes" id="UP000007978">
    <property type="component" value="Chromosome 1"/>
</dbReference>
<evidence type="ECO:0000313" key="1">
    <source>
        <dbReference type="EMBL" id="EKJ72868.1"/>
    </source>
</evidence>
<accession>K3VIC9</accession>
<dbReference type="RefSeq" id="XP_009258307.1">
    <property type="nucleotide sequence ID" value="XM_009260032.1"/>
</dbReference>
<name>K3VIC9_FUSPC</name>
<dbReference type="HOGENOM" id="CLU_909249_0_0_1"/>
<protein>
    <submittedName>
        <fullName evidence="1">Uncharacterized protein</fullName>
    </submittedName>
</protein>
<reference evidence="1 2" key="1">
    <citation type="journal article" date="2012" name="PLoS Pathog.">
        <title>Comparative pathogenomics reveals horizontally acquired novel virulence genes in fungi infecting cereal hosts.</title>
        <authorList>
            <person name="Gardiner D.M."/>
            <person name="McDonald M.C."/>
            <person name="Covarelli L."/>
            <person name="Solomon P.S."/>
            <person name="Rusu A.G."/>
            <person name="Marshall M."/>
            <person name="Kazan K."/>
            <person name="Chakraborty S."/>
            <person name="McDonald B.A."/>
            <person name="Manners J.M."/>
        </authorList>
    </citation>
    <scope>NUCLEOTIDE SEQUENCE [LARGE SCALE GENOMIC DNA]</scope>
    <source>
        <strain evidence="1 2">CS3096</strain>
    </source>
</reference>
<organism evidence="1 2">
    <name type="scientific">Fusarium pseudograminearum (strain CS3096)</name>
    <name type="common">Wheat and barley crown-rot fungus</name>
    <dbReference type="NCBI Taxonomy" id="1028729"/>
    <lineage>
        <taxon>Eukaryota</taxon>
        <taxon>Fungi</taxon>
        <taxon>Dikarya</taxon>
        <taxon>Ascomycota</taxon>
        <taxon>Pezizomycotina</taxon>
        <taxon>Sordariomycetes</taxon>
        <taxon>Hypocreomycetidae</taxon>
        <taxon>Hypocreales</taxon>
        <taxon>Nectriaceae</taxon>
        <taxon>Fusarium</taxon>
    </lineage>
</organism>
<dbReference type="EMBL" id="AFNW01000187">
    <property type="protein sequence ID" value="EKJ72868.1"/>
    <property type="molecule type" value="Genomic_DNA"/>
</dbReference>
<dbReference type="OrthoDB" id="5105453at2759"/>
<comment type="caution">
    <text evidence="1">The sequence shown here is derived from an EMBL/GenBank/DDBJ whole genome shotgun (WGS) entry which is preliminary data.</text>
</comment>
<dbReference type="KEGG" id="fpu:FPSE_06914"/>
<gene>
    <name evidence="1" type="ORF">FPSE_06914</name>
</gene>
<dbReference type="GeneID" id="20365532"/>